<feature type="signal peptide" evidence="1">
    <location>
        <begin position="1"/>
        <end position="25"/>
    </location>
</feature>
<evidence type="ECO:0000313" key="3">
    <source>
        <dbReference type="Proteomes" id="UP000295382"/>
    </source>
</evidence>
<reference evidence="2 3" key="1">
    <citation type="submission" date="2019-03" db="EMBL/GenBank/DDBJ databases">
        <title>Genomic Encyclopedia of Type Strains, Phase IV (KMG-IV): sequencing the most valuable type-strain genomes for metagenomic binning, comparative biology and taxonomic classification.</title>
        <authorList>
            <person name="Goeker M."/>
        </authorList>
    </citation>
    <scope>NUCLEOTIDE SEQUENCE [LARGE SCALE GENOMIC DNA]</scope>
    <source>
        <strain evidence="2 3">DSM 7445</strain>
    </source>
</reference>
<dbReference type="EMBL" id="SLZQ01000002">
    <property type="protein sequence ID" value="TCS38549.1"/>
    <property type="molecule type" value="Genomic_DNA"/>
</dbReference>
<dbReference type="Proteomes" id="UP000295382">
    <property type="component" value="Unassembled WGS sequence"/>
</dbReference>
<comment type="caution">
    <text evidence="2">The sequence shown here is derived from an EMBL/GenBank/DDBJ whole genome shotgun (WGS) entry which is preliminary data.</text>
</comment>
<organism evidence="2 3">
    <name type="scientific">Paucimonas lemoignei</name>
    <name type="common">Pseudomonas lemoignei</name>
    <dbReference type="NCBI Taxonomy" id="29443"/>
    <lineage>
        <taxon>Bacteria</taxon>
        <taxon>Pseudomonadati</taxon>
        <taxon>Pseudomonadota</taxon>
        <taxon>Betaproteobacteria</taxon>
        <taxon>Burkholderiales</taxon>
        <taxon>Burkholderiaceae</taxon>
        <taxon>Paucimonas</taxon>
    </lineage>
</organism>
<name>A0A4R3I3P1_PAULE</name>
<dbReference type="RefSeq" id="WP_165973730.1">
    <property type="nucleotide sequence ID" value="NZ_SLZQ01000002.1"/>
</dbReference>
<feature type="chain" id="PRO_5020686366" evidence="1">
    <location>
        <begin position="26"/>
        <end position="133"/>
    </location>
</feature>
<keyword evidence="3" id="KW-1185">Reference proteome</keyword>
<sequence>MRLSSPIQCLIAALVLGVASSPAKAASEDDAQLARRYLRCAAFYVSGSNEVTKPELKQQLQHLANISLYSAEVLLDKDRPRVKNEFAAAREKLLAESRSDEVKADPRGFMRYMGDHCAELRKNHPVPLPGKGS</sequence>
<evidence type="ECO:0000313" key="2">
    <source>
        <dbReference type="EMBL" id="TCS38549.1"/>
    </source>
</evidence>
<accession>A0A4R3I3P1</accession>
<keyword evidence="1" id="KW-0732">Signal</keyword>
<dbReference type="AlphaFoldDB" id="A0A4R3I3P1"/>
<protein>
    <submittedName>
        <fullName evidence="2">Uncharacterized protein</fullName>
    </submittedName>
</protein>
<gene>
    <name evidence="2" type="ORF">EDC30_102288</name>
</gene>
<proteinExistence type="predicted"/>
<evidence type="ECO:0000256" key="1">
    <source>
        <dbReference type="SAM" id="SignalP"/>
    </source>
</evidence>